<dbReference type="Proteomes" id="UP000236370">
    <property type="component" value="Unassembled WGS sequence"/>
</dbReference>
<dbReference type="EMBL" id="NBAG03000567">
    <property type="protein sequence ID" value="PNI15085.1"/>
    <property type="molecule type" value="Genomic_DNA"/>
</dbReference>
<dbReference type="AlphaFoldDB" id="A0A2J8IX46"/>
<proteinExistence type="predicted"/>
<sequence length="68" mass="7595">MVWCGELLSGYGMAVPGVLASCARAQPESRCRCHPEFRLCTAWSGNPTSCCYRTWDCLGLPPSYQFSW</sequence>
<gene>
    <name evidence="1" type="ORF">CK820_G0052470</name>
</gene>
<accession>A0A2J8IX46</accession>
<evidence type="ECO:0000313" key="1">
    <source>
        <dbReference type="EMBL" id="PNI15085.1"/>
    </source>
</evidence>
<protein>
    <submittedName>
        <fullName evidence="1">RDH13 isoform 20</fullName>
    </submittedName>
</protein>
<evidence type="ECO:0000313" key="2">
    <source>
        <dbReference type="Proteomes" id="UP000236370"/>
    </source>
</evidence>
<name>A0A2J8IX46_PANTR</name>
<organism evidence="1 2">
    <name type="scientific">Pan troglodytes</name>
    <name type="common">Chimpanzee</name>
    <dbReference type="NCBI Taxonomy" id="9598"/>
    <lineage>
        <taxon>Eukaryota</taxon>
        <taxon>Metazoa</taxon>
        <taxon>Chordata</taxon>
        <taxon>Craniata</taxon>
        <taxon>Vertebrata</taxon>
        <taxon>Euteleostomi</taxon>
        <taxon>Mammalia</taxon>
        <taxon>Eutheria</taxon>
        <taxon>Euarchontoglires</taxon>
        <taxon>Primates</taxon>
        <taxon>Haplorrhini</taxon>
        <taxon>Catarrhini</taxon>
        <taxon>Hominidae</taxon>
        <taxon>Pan</taxon>
    </lineage>
</organism>
<comment type="caution">
    <text evidence="1">The sequence shown here is derived from an EMBL/GenBank/DDBJ whole genome shotgun (WGS) entry which is preliminary data.</text>
</comment>
<reference evidence="1 2" key="1">
    <citation type="submission" date="2017-12" db="EMBL/GenBank/DDBJ databases">
        <title>High-resolution comparative analysis of great ape genomes.</title>
        <authorList>
            <person name="Pollen A."/>
            <person name="Hastie A."/>
            <person name="Hormozdiari F."/>
            <person name="Dougherty M."/>
            <person name="Liu R."/>
            <person name="Chaisson M."/>
            <person name="Hoppe E."/>
            <person name="Hill C."/>
            <person name="Pang A."/>
            <person name="Hillier L."/>
            <person name="Baker C."/>
            <person name="Armstrong J."/>
            <person name="Shendure J."/>
            <person name="Paten B."/>
            <person name="Wilson R."/>
            <person name="Chao H."/>
            <person name="Schneider V."/>
            <person name="Ventura M."/>
            <person name="Kronenberg Z."/>
            <person name="Murali S."/>
            <person name="Gordon D."/>
            <person name="Cantsilieris S."/>
            <person name="Munson K."/>
            <person name="Nelson B."/>
            <person name="Raja A."/>
            <person name="Underwood J."/>
            <person name="Diekhans M."/>
            <person name="Fiddes I."/>
            <person name="Haussler D."/>
            <person name="Eichler E."/>
        </authorList>
    </citation>
    <scope>NUCLEOTIDE SEQUENCE [LARGE SCALE GENOMIC DNA]</scope>
    <source>
        <strain evidence="1">Yerkes chimp pedigree #C0471</strain>
    </source>
</reference>